<dbReference type="Proteomes" id="UP000199024">
    <property type="component" value="Unassembled WGS sequence"/>
</dbReference>
<accession>A0A1I6M164</accession>
<dbReference type="RefSeq" id="WP_175528925.1">
    <property type="nucleotide sequence ID" value="NZ_FOZL01000001.1"/>
</dbReference>
<dbReference type="STRING" id="474950.SAMN05421771_1633"/>
<gene>
    <name evidence="2" type="ORF">SAMN05421771_1633</name>
</gene>
<keyword evidence="3" id="KW-1185">Reference proteome</keyword>
<dbReference type="EMBL" id="FOZL01000001">
    <property type="protein sequence ID" value="SFS09368.1"/>
    <property type="molecule type" value="Genomic_DNA"/>
</dbReference>
<keyword evidence="1" id="KW-0732">Signal</keyword>
<evidence type="ECO:0000313" key="3">
    <source>
        <dbReference type="Proteomes" id="UP000199024"/>
    </source>
</evidence>
<dbReference type="AlphaFoldDB" id="A0A1I6M164"/>
<dbReference type="InterPro" id="IPR027056">
    <property type="entry name" value="Gluconate_2DH_su3"/>
</dbReference>
<feature type="signal peptide" evidence="1">
    <location>
        <begin position="1"/>
        <end position="22"/>
    </location>
</feature>
<dbReference type="Pfam" id="PF13618">
    <property type="entry name" value="Gluconate_2-dh3"/>
    <property type="match status" value="1"/>
</dbReference>
<sequence>MLRRDFVRAVLAVVAVPRLLFAQKGAQLPLPAPTPWTQGLNPQTPVPHVVVADAVADGELKFFTSAQMATLTRLSEVLVPSFDGKPGAIEAEAPAFFDFFIGKSPDARKKLYTGGLGWLDAEAVKKFKTPFAKLSDEQADELLKPWLRTWMSDHPPTESHADFINIAHDEIRTATVNSAAWSVASGGKAPGGLYWYAIEPDLRGVSAASAHVQPHVQAVPKAAHPMPSYPR</sequence>
<proteinExistence type="predicted"/>
<name>A0A1I6M164_9BACT</name>
<evidence type="ECO:0000313" key="2">
    <source>
        <dbReference type="EMBL" id="SFS09368.1"/>
    </source>
</evidence>
<reference evidence="2 3" key="1">
    <citation type="submission" date="2016-10" db="EMBL/GenBank/DDBJ databases">
        <authorList>
            <person name="de Groot N.N."/>
        </authorList>
    </citation>
    <scope>NUCLEOTIDE SEQUENCE [LARGE SCALE GENOMIC DNA]</scope>
    <source>
        <strain evidence="2 3">DSM 21001</strain>
    </source>
</reference>
<protein>
    <submittedName>
        <fullName evidence="2">Gluconate 2-dehydrogenase subunit 3</fullName>
    </submittedName>
</protein>
<organism evidence="2 3">
    <name type="scientific">Granulicella pectinivorans</name>
    <dbReference type="NCBI Taxonomy" id="474950"/>
    <lineage>
        <taxon>Bacteria</taxon>
        <taxon>Pseudomonadati</taxon>
        <taxon>Acidobacteriota</taxon>
        <taxon>Terriglobia</taxon>
        <taxon>Terriglobales</taxon>
        <taxon>Acidobacteriaceae</taxon>
        <taxon>Granulicella</taxon>
    </lineage>
</organism>
<feature type="chain" id="PRO_5011522077" evidence="1">
    <location>
        <begin position="23"/>
        <end position="231"/>
    </location>
</feature>
<evidence type="ECO:0000256" key="1">
    <source>
        <dbReference type="SAM" id="SignalP"/>
    </source>
</evidence>